<accession>A0AB38A6G3</accession>
<dbReference type="InterPro" id="IPR044019">
    <property type="entry name" value="Cyanophycin_syn_N"/>
</dbReference>
<dbReference type="EMBL" id="FNSH01000001">
    <property type="protein sequence ID" value="SEB66392.1"/>
    <property type="molecule type" value="Genomic_DNA"/>
</dbReference>
<reference evidence="3 4" key="1">
    <citation type="submission" date="2016-10" db="EMBL/GenBank/DDBJ databases">
        <authorList>
            <person name="Varghese N."/>
            <person name="Submissions S."/>
        </authorList>
    </citation>
    <scope>NUCLEOTIDE SEQUENCE [LARGE SCALE GENOMIC DNA]</scope>
    <source>
        <strain evidence="3 4">DSM 20586</strain>
    </source>
</reference>
<evidence type="ECO:0000313" key="4">
    <source>
        <dbReference type="Proteomes" id="UP000183687"/>
    </source>
</evidence>
<name>A0AB38A6G3_9ACTN</name>
<evidence type="ECO:0000259" key="2">
    <source>
        <dbReference type="Pfam" id="PF18921"/>
    </source>
</evidence>
<feature type="region of interest" description="Disordered" evidence="1">
    <location>
        <begin position="163"/>
        <end position="195"/>
    </location>
</feature>
<dbReference type="Proteomes" id="UP000183687">
    <property type="component" value="Unassembled WGS sequence"/>
</dbReference>
<protein>
    <recommendedName>
        <fullName evidence="2">Cyanophycin synthase-like N-terminal domain-containing protein</fullName>
    </recommendedName>
</protein>
<gene>
    <name evidence="3" type="ORF">SAMN04489746_0832</name>
</gene>
<proteinExistence type="predicted"/>
<feature type="domain" description="Cyanophycin synthase-like N-terminal" evidence="2">
    <location>
        <begin position="31"/>
        <end position="98"/>
    </location>
</feature>
<evidence type="ECO:0000256" key="1">
    <source>
        <dbReference type="SAM" id="MobiDB-lite"/>
    </source>
</evidence>
<dbReference type="Pfam" id="PF18921">
    <property type="entry name" value="Cyanophycin_syn"/>
    <property type="match status" value="1"/>
</dbReference>
<sequence>MGQIIEIQKLTVGPRYLTARIHIDEEAPLFTNEDLEGTTRVYNLMPQICEHACFGDTGKTFKDALPATEIAHLFEHVSVELIARTGLGGAVSAGRTIPITSVDTRTFDVSLDCPDDALVAGALSSAAWILQWAYTGGGNPEPGIDAIVEGLVGMVASLDDVSADEHNDAPAPAQEGTSVPDQAAAMDETSDDEQKLAPEAELRAELRAESDAAEPGVE</sequence>
<evidence type="ECO:0000313" key="3">
    <source>
        <dbReference type="EMBL" id="SEB66392.1"/>
    </source>
</evidence>
<comment type="caution">
    <text evidence="3">The sequence shown here is derived from an EMBL/GenBank/DDBJ whole genome shotgun (WGS) entry which is preliminary data.</text>
</comment>
<dbReference type="RefSeq" id="WP_002563078.1">
    <property type="nucleotide sequence ID" value="NZ_CALJSN010000007.1"/>
</dbReference>
<dbReference type="AlphaFoldDB" id="A0AB38A6G3"/>
<organism evidence="3 4">
    <name type="scientific">Atopobium minutum</name>
    <dbReference type="NCBI Taxonomy" id="1381"/>
    <lineage>
        <taxon>Bacteria</taxon>
        <taxon>Bacillati</taxon>
        <taxon>Actinomycetota</taxon>
        <taxon>Coriobacteriia</taxon>
        <taxon>Coriobacteriales</taxon>
        <taxon>Atopobiaceae</taxon>
        <taxon>Atopobium</taxon>
    </lineage>
</organism>